<keyword evidence="2" id="KW-1185">Reference proteome</keyword>
<proteinExistence type="predicted"/>
<protein>
    <submittedName>
        <fullName evidence="1">Uncharacterized protein</fullName>
    </submittedName>
</protein>
<evidence type="ECO:0000313" key="1">
    <source>
        <dbReference type="EMBL" id="KAG7041658.1"/>
    </source>
</evidence>
<feature type="non-terminal residue" evidence="1">
    <location>
        <position position="1"/>
    </location>
</feature>
<dbReference type="AlphaFoldDB" id="A0A9P7QV65"/>
<gene>
    <name evidence="1" type="ORF">JMJ77_012177</name>
</gene>
<reference evidence="1" key="1">
    <citation type="submission" date="2021-05" db="EMBL/GenBank/DDBJ databases">
        <title>Comparative genomics of three Colletotrichum scovillei strains and genetic complementation revealed genes involved fungal growth and virulence on chili pepper.</title>
        <authorList>
            <person name="Hsieh D.-K."/>
            <person name="Chuang S.-C."/>
            <person name="Chen C.-Y."/>
            <person name="Chao Y.-T."/>
            <person name="Lu M.-Y.J."/>
            <person name="Lee M.-H."/>
            <person name="Shih M.-C."/>
        </authorList>
    </citation>
    <scope>NUCLEOTIDE SEQUENCE</scope>
    <source>
        <strain evidence="1">Coll-153</strain>
    </source>
</reference>
<organism evidence="1 2">
    <name type="scientific">Colletotrichum scovillei</name>
    <dbReference type="NCBI Taxonomy" id="1209932"/>
    <lineage>
        <taxon>Eukaryota</taxon>
        <taxon>Fungi</taxon>
        <taxon>Dikarya</taxon>
        <taxon>Ascomycota</taxon>
        <taxon>Pezizomycotina</taxon>
        <taxon>Sordariomycetes</taxon>
        <taxon>Hypocreomycetidae</taxon>
        <taxon>Glomerellales</taxon>
        <taxon>Glomerellaceae</taxon>
        <taxon>Colletotrichum</taxon>
        <taxon>Colletotrichum acutatum species complex</taxon>
    </lineage>
</organism>
<evidence type="ECO:0000313" key="2">
    <source>
        <dbReference type="Proteomes" id="UP000699042"/>
    </source>
</evidence>
<dbReference type="EMBL" id="JAESDN010000014">
    <property type="protein sequence ID" value="KAG7041658.1"/>
    <property type="molecule type" value="Genomic_DNA"/>
</dbReference>
<dbReference type="Proteomes" id="UP000699042">
    <property type="component" value="Unassembled WGS sequence"/>
</dbReference>
<comment type="caution">
    <text evidence="1">The sequence shown here is derived from an EMBL/GenBank/DDBJ whole genome shotgun (WGS) entry which is preliminary data.</text>
</comment>
<sequence>GYHRSRTHDSGIIRRAISARLPYFSEPGASRRSRELIRYP</sequence>
<accession>A0A9P7QV65</accession>
<name>A0A9P7QV65_9PEZI</name>